<keyword evidence="1" id="KW-0479">Metal-binding</keyword>
<evidence type="ECO:0000313" key="3">
    <source>
        <dbReference type="Proteomes" id="UP000233551"/>
    </source>
</evidence>
<dbReference type="InterPro" id="IPR002401">
    <property type="entry name" value="Cyt_P450_E_grp-I"/>
</dbReference>
<keyword evidence="3" id="KW-1185">Reference proteome</keyword>
<dbReference type="PRINTS" id="PR00463">
    <property type="entry name" value="EP450I"/>
</dbReference>
<evidence type="ECO:0000256" key="1">
    <source>
        <dbReference type="PIRSR" id="PIRSR602401-1"/>
    </source>
</evidence>
<dbReference type="SUPFAM" id="SSF48264">
    <property type="entry name" value="Cytochrome P450"/>
    <property type="match status" value="1"/>
</dbReference>
<accession>A0A2I0K8T3</accession>
<dbReference type="InterPro" id="IPR036396">
    <property type="entry name" value="Cyt_P450_sf"/>
</dbReference>
<dbReference type="PANTHER" id="PTHR47945:SF5">
    <property type="entry name" value="CYTOCHROME P450 84A1-RELATED"/>
    <property type="match status" value="1"/>
</dbReference>
<dbReference type="Gene3D" id="1.10.630.10">
    <property type="entry name" value="Cytochrome P450"/>
    <property type="match status" value="1"/>
</dbReference>
<dbReference type="Pfam" id="PF00067">
    <property type="entry name" value="p450"/>
    <property type="match status" value="1"/>
</dbReference>
<reference evidence="2 3" key="1">
    <citation type="submission" date="2017-11" db="EMBL/GenBank/DDBJ databases">
        <title>De-novo sequencing of pomegranate (Punica granatum L.) genome.</title>
        <authorList>
            <person name="Akparov Z."/>
            <person name="Amiraslanov A."/>
            <person name="Hajiyeva S."/>
            <person name="Abbasov M."/>
            <person name="Kaur K."/>
            <person name="Hamwieh A."/>
            <person name="Solovyev V."/>
            <person name="Salamov A."/>
            <person name="Braich B."/>
            <person name="Kosarev P."/>
            <person name="Mahmoud A."/>
            <person name="Hajiyev E."/>
            <person name="Babayeva S."/>
            <person name="Izzatullayeva V."/>
            <person name="Mammadov A."/>
            <person name="Mammadov A."/>
            <person name="Sharifova S."/>
            <person name="Ojaghi J."/>
            <person name="Eynullazada K."/>
            <person name="Bayramov B."/>
            <person name="Abdulazimova A."/>
            <person name="Shahmuradov I."/>
        </authorList>
    </citation>
    <scope>NUCLEOTIDE SEQUENCE [LARGE SCALE GENOMIC DNA]</scope>
    <source>
        <strain evidence="3">cv. AG2017</strain>
        <tissue evidence="2">Leaf</tissue>
    </source>
</reference>
<comment type="cofactor">
    <cofactor evidence="1">
        <name>heme</name>
        <dbReference type="ChEBI" id="CHEBI:30413"/>
    </cofactor>
</comment>
<organism evidence="2 3">
    <name type="scientific">Punica granatum</name>
    <name type="common">Pomegranate</name>
    <dbReference type="NCBI Taxonomy" id="22663"/>
    <lineage>
        <taxon>Eukaryota</taxon>
        <taxon>Viridiplantae</taxon>
        <taxon>Streptophyta</taxon>
        <taxon>Embryophyta</taxon>
        <taxon>Tracheophyta</taxon>
        <taxon>Spermatophyta</taxon>
        <taxon>Magnoliopsida</taxon>
        <taxon>eudicotyledons</taxon>
        <taxon>Gunneridae</taxon>
        <taxon>Pentapetalae</taxon>
        <taxon>rosids</taxon>
        <taxon>malvids</taxon>
        <taxon>Myrtales</taxon>
        <taxon>Lythraceae</taxon>
        <taxon>Punica</taxon>
    </lineage>
</organism>
<dbReference type="EMBL" id="PGOL01000787">
    <property type="protein sequence ID" value="PKI64934.1"/>
    <property type="molecule type" value="Genomic_DNA"/>
</dbReference>
<keyword evidence="1" id="KW-0408">Iron</keyword>
<sequence>MAELLHSPEELKRVQDELADVVGLDRRVEESDLDKLTYFHCALKETLSFHPPIPLFLHETAEDAAVSGQFIPSMTRVIVNVYAIGQDPNYWKDPNTFRPSRFLDESSPNFKGSDFEFIPFGSGRWSCPAMQLGLYALNLALAHLLHSFTWELPQRDATKIRTKAGEKFKSNVPLKVYSPCGNPVYLRPALEIGKTKFNFTIQTTGMQ</sequence>
<dbReference type="InterPro" id="IPR001128">
    <property type="entry name" value="Cyt_P450"/>
</dbReference>
<dbReference type="GO" id="GO:0004497">
    <property type="term" value="F:monooxygenase activity"/>
    <property type="evidence" value="ECO:0007669"/>
    <property type="project" value="InterPro"/>
</dbReference>
<dbReference type="InterPro" id="IPR053062">
    <property type="entry name" value="CYP450_84A"/>
</dbReference>
<comment type="caution">
    <text evidence="2">The sequence shown here is derived from an EMBL/GenBank/DDBJ whole genome shotgun (WGS) entry which is preliminary data.</text>
</comment>
<dbReference type="AlphaFoldDB" id="A0A2I0K8T3"/>
<dbReference type="GO" id="GO:0020037">
    <property type="term" value="F:heme binding"/>
    <property type="evidence" value="ECO:0007669"/>
    <property type="project" value="InterPro"/>
</dbReference>
<proteinExistence type="predicted"/>
<dbReference type="GO" id="GO:0005506">
    <property type="term" value="F:iron ion binding"/>
    <property type="evidence" value="ECO:0007669"/>
    <property type="project" value="InterPro"/>
</dbReference>
<dbReference type="PANTHER" id="PTHR47945">
    <property type="entry name" value="CYTOCHROME P450 84A1-RELATED"/>
    <property type="match status" value="1"/>
</dbReference>
<dbReference type="STRING" id="22663.A0A2I0K8T3"/>
<keyword evidence="1" id="KW-0349">Heme</keyword>
<evidence type="ECO:0000313" key="2">
    <source>
        <dbReference type="EMBL" id="PKI64934.1"/>
    </source>
</evidence>
<name>A0A2I0K8T3_PUNGR</name>
<protein>
    <submittedName>
        <fullName evidence="2">Uncharacterized protein</fullName>
    </submittedName>
</protein>
<dbReference type="Proteomes" id="UP000233551">
    <property type="component" value="Unassembled WGS sequence"/>
</dbReference>
<dbReference type="GO" id="GO:0016705">
    <property type="term" value="F:oxidoreductase activity, acting on paired donors, with incorporation or reduction of molecular oxygen"/>
    <property type="evidence" value="ECO:0007669"/>
    <property type="project" value="InterPro"/>
</dbReference>
<gene>
    <name evidence="2" type="ORF">CRG98_014676</name>
</gene>
<feature type="binding site" description="axial binding residue" evidence="1">
    <location>
        <position position="127"/>
    </location>
    <ligand>
        <name>heme</name>
        <dbReference type="ChEBI" id="CHEBI:30413"/>
    </ligand>
    <ligandPart>
        <name>Fe</name>
        <dbReference type="ChEBI" id="CHEBI:18248"/>
    </ligandPart>
</feature>